<evidence type="ECO:0000313" key="2">
    <source>
        <dbReference type="EMBL" id="KYN18582.1"/>
    </source>
</evidence>
<gene>
    <name evidence="2" type="ORF">ALC57_09096</name>
</gene>
<evidence type="ECO:0000313" key="3">
    <source>
        <dbReference type="Proteomes" id="UP000078492"/>
    </source>
</evidence>
<proteinExistence type="predicted"/>
<feature type="coiled-coil region" evidence="1">
    <location>
        <begin position="250"/>
        <end position="277"/>
    </location>
</feature>
<evidence type="ECO:0000256" key="1">
    <source>
        <dbReference type="SAM" id="Coils"/>
    </source>
</evidence>
<sequence length="338" mass="39014">MNYDFLKINNEWFKNLSATHIPPEVQALLQLGQGFCLPNLNVDNARIEFIKDLEHNFFRCKIPNIKFRNKIFPLLKNMNNTTHTDIEKTIIALHSTTKTFCKNNPHIIFITADKGNVVVALDKFDYIRNMELLFSDAQTYSILKRNPANAIISDLLSLLRCWKRRDLISDSTQEVSLQCDVLIHFPVFKARYFLRIESLIFAISFATFSRSLLLSMSTNDLTERHAADNILAEKARKRITTSDSTLAAGVAKAVNNSKAAQRQLEELQRHNRVMESRGVYLAPSKRGRSVARAHYKDVESLRNLDDCNTIRCGKHAKNCVLQNVFKIFNWWSRHQEKL</sequence>
<accession>A0A151J650</accession>
<dbReference type="AlphaFoldDB" id="A0A151J650"/>
<protein>
    <submittedName>
        <fullName evidence="2">Uncharacterized protein</fullName>
    </submittedName>
</protein>
<dbReference type="EMBL" id="KQ979935">
    <property type="protein sequence ID" value="KYN18582.1"/>
    <property type="molecule type" value="Genomic_DNA"/>
</dbReference>
<reference evidence="2 3" key="1">
    <citation type="submission" date="2015-09" db="EMBL/GenBank/DDBJ databases">
        <title>Trachymyrmex cornetzi WGS genome.</title>
        <authorList>
            <person name="Nygaard S."/>
            <person name="Hu H."/>
            <person name="Boomsma J."/>
            <person name="Zhang G."/>
        </authorList>
    </citation>
    <scope>NUCLEOTIDE SEQUENCE [LARGE SCALE GENOMIC DNA]</scope>
    <source>
        <strain evidence="2">Tcor2-1</strain>
        <tissue evidence="2">Whole body</tissue>
    </source>
</reference>
<keyword evidence="3" id="KW-1185">Reference proteome</keyword>
<keyword evidence="1" id="KW-0175">Coiled coil</keyword>
<name>A0A151J650_9HYME</name>
<dbReference type="Proteomes" id="UP000078492">
    <property type="component" value="Unassembled WGS sequence"/>
</dbReference>
<organism evidence="2 3">
    <name type="scientific">Trachymyrmex cornetzi</name>
    <dbReference type="NCBI Taxonomy" id="471704"/>
    <lineage>
        <taxon>Eukaryota</taxon>
        <taxon>Metazoa</taxon>
        <taxon>Ecdysozoa</taxon>
        <taxon>Arthropoda</taxon>
        <taxon>Hexapoda</taxon>
        <taxon>Insecta</taxon>
        <taxon>Pterygota</taxon>
        <taxon>Neoptera</taxon>
        <taxon>Endopterygota</taxon>
        <taxon>Hymenoptera</taxon>
        <taxon>Apocrita</taxon>
        <taxon>Aculeata</taxon>
        <taxon>Formicoidea</taxon>
        <taxon>Formicidae</taxon>
        <taxon>Myrmicinae</taxon>
        <taxon>Trachymyrmex</taxon>
    </lineage>
</organism>